<dbReference type="OrthoDB" id="311064at2759"/>
<evidence type="ECO:0000313" key="10">
    <source>
        <dbReference type="Proteomes" id="UP000000600"/>
    </source>
</evidence>
<dbReference type="GO" id="GO:0005524">
    <property type="term" value="F:ATP binding"/>
    <property type="evidence" value="ECO:0007669"/>
    <property type="project" value="UniProtKB-KW"/>
</dbReference>
<sequence>MLQQNQPIQIEINKIIDAPTNQYPKRQFIIEGLLATGRNSEVFIAKPVQWGVYQNNVALKIHYSYKVEVKQLYQKVIEHQNKFEIQNNQNDNQSNFIRIYDYFEYFEYLVSVMEIGQNDLKSYLKKYQNLAFQQKQLICKQILQSIIFFHSLNLIHKDISLDCYLMVGLSVKLINFGSAFEKDDFTAFNKDDVIVNHVFKPPETYNHEYTAAADVWSLACIFYEVMRGSSIFLGSKNFAELNRLKISQPYISEKIDELQITEEWKQTMKKMFFPQPNLRITPKEAMEQLSKKSSAFIIQKIQQPNFVAQQQYPIALQSQNFFRQINQEFQQTQVQSSIFLQINAMITTLDQPNTINQLLQQTEQSKKLLESLKDKIQQMQNQLENNTTSLQPKLSFDTTIQNQKYQQKKKEFPPAIQQSLDEIKKRCLDIEEQCISNSEEAELNQNLQKINEEFQILKNVTQNLDKIQKEYLKLCKQVDQLKEEQKVILKSKILDEELKQLYSENYKQLDVSTLKKEVEKNSKFIFNLEQSIYTINYLEVQKQNQQNKIDNLNQLISTQALLENEVKIQRDELLELKCKQKQQEFLNLEIQNNKKAIQQLKQQGQQLTDVQKQFEESQREIENHRSQLSQLRNLEFEIKNNKDQVKQMKSKINQLPALQNEADKLNKEIISLERDYKKLQETEEKIGNLVEQKQQLKEQNNQKSEEIKILEQKLNQF</sequence>
<dbReference type="InterPro" id="IPR011009">
    <property type="entry name" value="Kinase-like_dom_sf"/>
</dbReference>
<dbReference type="FunFam" id="1.10.510.10:FF:001940">
    <property type="entry name" value="Predicted protein"/>
    <property type="match status" value="1"/>
</dbReference>
<evidence type="ECO:0000256" key="2">
    <source>
        <dbReference type="ARBA" id="ARBA00022840"/>
    </source>
</evidence>
<dbReference type="PANTHER" id="PTHR24056">
    <property type="entry name" value="CELL DIVISION PROTEIN KINASE"/>
    <property type="match status" value="1"/>
</dbReference>
<dbReference type="GO" id="GO:0005737">
    <property type="term" value="C:cytoplasm"/>
    <property type="evidence" value="ECO:0000318"/>
    <property type="project" value="GO_Central"/>
</dbReference>
<dbReference type="PANTHER" id="PTHR24056:SF538">
    <property type="entry name" value="SERINE_THREONINE-PROTEIN KINASE PRP4 HOMOLOG"/>
    <property type="match status" value="1"/>
</dbReference>
<dbReference type="Proteomes" id="UP000000600">
    <property type="component" value="Unassembled WGS sequence"/>
</dbReference>
<dbReference type="InParanoid" id="A0D5R9"/>
<dbReference type="Gene3D" id="1.10.510.10">
    <property type="entry name" value="Transferase(Phosphotransferase) domain 1"/>
    <property type="match status" value="1"/>
</dbReference>
<feature type="domain" description="Protein kinase" evidence="8">
    <location>
        <begin position="28"/>
        <end position="297"/>
    </location>
</feature>
<dbReference type="KEGG" id="ptm:GSPATT00013816001"/>
<dbReference type="PROSITE" id="PS50011">
    <property type="entry name" value="PROTEIN_KINASE_DOM"/>
    <property type="match status" value="1"/>
</dbReference>
<feature type="coiled-coil region" evidence="7">
    <location>
        <begin position="440"/>
        <end position="484"/>
    </location>
</feature>
<dbReference type="SUPFAM" id="SSF56112">
    <property type="entry name" value="Protein kinase-like (PK-like)"/>
    <property type="match status" value="1"/>
</dbReference>
<evidence type="ECO:0000256" key="5">
    <source>
        <dbReference type="ARBA" id="ARBA00041902"/>
    </source>
</evidence>
<dbReference type="GO" id="GO:0035556">
    <property type="term" value="P:intracellular signal transduction"/>
    <property type="evidence" value="ECO:0000318"/>
    <property type="project" value="GO_Central"/>
</dbReference>
<evidence type="ECO:0000256" key="6">
    <source>
        <dbReference type="ARBA" id="ARBA00042858"/>
    </source>
</evidence>
<feature type="coiled-coil region" evidence="7">
    <location>
        <begin position="355"/>
        <end position="389"/>
    </location>
</feature>
<evidence type="ECO:0000256" key="7">
    <source>
        <dbReference type="SAM" id="Coils"/>
    </source>
</evidence>
<dbReference type="AlphaFoldDB" id="A0D5R9"/>
<dbReference type="HOGENOM" id="CLU_385658_0_0_1"/>
<name>A0D5R9_PARTE</name>
<dbReference type="RefSeq" id="XP_001445783.1">
    <property type="nucleotide sequence ID" value="XM_001445746.1"/>
</dbReference>
<dbReference type="GO" id="GO:0005634">
    <property type="term" value="C:nucleus"/>
    <property type="evidence" value="ECO:0000318"/>
    <property type="project" value="GO_Central"/>
</dbReference>
<reference evidence="9 10" key="1">
    <citation type="journal article" date="2006" name="Nature">
        <title>Global trends of whole-genome duplications revealed by the ciliate Paramecium tetraurelia.</title>
        <authorList>
            <consortium name="Genoscope"/>
            <person name="Aury J.-M."/>
            <person name="Jaillon O."/>
            <person name="Duret L."/>
            <person name="Noel B."/>
            <person name="Jubin C."/>
            <person name="Porcel B.M."/>
            <person name="Segurens B."/>
            <person name="Daubin V."/>
            <person name="Anthouard V."/>
            <person name="Aiach N."/>
            <person name="Arnaiz O."/>
            <person name="Billaut A."/>
            <person name="Beisson J."/>
            <person name="Blanc I."/>
            <person name="Bouhouche K."/>
            <person name="Camara F."/>
            <person name="Duharcourt S."/>
            <person name="Guigo R."/>
            <person name="Gogendeau D."/>
            <person name="Katinka M."/>
            <person name="Keller A.-M."/>
            <person name="Kissmehl R."/>
            <person name="Klotz C."/>
            <person name="Koll F."/>
            <person name="Le Moue A."/>
            <person name="Lepere C."/>
            <person name="Malinsky S."/>
            <person name="Nowacki M."/>
            <person name="Nowak J.K."/>
            <person name="Plattner H."/>
            <person name="Poulain J."/>
            <person name="Ruiz F."/>
            <person name="Serrano V."/>
            <person name="Zagulski M."/>
            <person name="Dessen P."/>
            <person name="Betermier M."/>
            <person name="Weissenbach J."/>
            <person name="Scarpelli C."/>
            <person name="Schachter V."/>
            <person name="Sperling L."/>
            <person name="Meyer E."/>
            <person name="Cohen J."/>
            <person name="Wincker P."/>
        </authorList>
    </citation>
    <scope>NUCLEOTIDE SEQUENCE [LARGE SCALE GENOMIC DNA]</scope>
    <source>
        <strain evidence="9 10">Stock d4-2</strain>
    </source>
</reference>
<dbReference type="Pfam" id="PF00069">
    <property type="entry name" value="Pkinase"/>
    <property type="match status" value="1"/>
</dbReference>
<dbReference type="GO" id="GO:0004674">
    <property type="term" value="F:protein serine/threonine kinase activity"/>
    <property type="evidence" value="ECO:0000318"/>
    <property type="project" value="GO_Central"/>
</dbReference>
<proteinExistence type="predicted"/>
<dbReference type="OMA" id="YPKRQFI"/>
<keyword evidence="10" id="KW-1185">Reference proteome</keyword>
<dbReference type="InterPro" id="IPR050108">
    <property type="entry name" value="CDK"/>
</dbReference>
<evidence type="ECO:0000259" key="8">
    <source>
        <dbReference type="PROSITE" id="PS50011"/>
    </source>
</evidence>
<comment type="subunit">
    <text evidence="3">May form a complex composed of at least the catalytic subunit CRK2 and a cyclin.</text>
</comment>
<accession>A0D5R9</accession>
<dbReference type="STRING" id="5888.A0D5R9"/>
<dbReference type="EMBL" id="CT868307">
    <property type="protein sequence ID" value="CAK78386.1"/>
    <property type="molecule type" value="Genomic_DNA"/>
</dbReference>
<evidence type="ECO:0000313" key="9">
    <source>
        <dbReference type="EMBL" id="CAK78386.1"/>
    </source>
</evidence>
<dbReference type="InterPro" id="IPR000719">
    <property type="entry name" value="Prot_kinase_dom"/>
</dbReference>
<organism evidence="9 10">
    <name type="scientific">Paramecium tetraurelia</name>
    <dbReference type="NCBI Taxonomy" id="5888"/>
    <lineage>
        <taxon>Eukaryota</taxon>
        <taxon>Sar</taxon>
        <taxon>Alveolata</taxon>
        <taxon>Ciliophora</taxon>
        <taxon>Intramacronucleata</taxon>
        <taxon>Oligohymenophorea</taxon>
        <taxon>Peniculida</taxon>
        <taxon>Parameciidae</taxon>
        <taxon>Paramecium</taxon>
    </lineage>
</organism>
<keyword evidence="7" id="KW-0175">Coiled coil</keyword>
<protein>
    <recommendedName>
        <fullName evidence="4">Cyclin-dependent kinase 2 homolog</fullName>
    </recommendedName>
    <alternativeName>
        <fullName evidence="5">Cell division control protein 2 homolog</fullName>
    </alternativeName>
    <alternativeName>
        <fullName evidence="6">cdc2-related kinase 2</fullName>
    </alternativeName>
</protein>
<evidence type="ECO:0000256" key="3">
    <source>
        <dbReference type="ARBA" id="ARBA00038543"/>
    </source>
</evidence>
<dbReference type="GeneID" id="5031567"/>
<evidence type="ECO:0000256" key="1">
    <source>
        <dbReference type="ARBA" id="ARBA00022741"/>
    </source>
</evidence>
<keyword evidence="2" id="KW-0067">ATP-binding</keyword>
<gene>
    <name evidence="9" type="ORF">GSPATT00013816001</name>
</gene>
<feature type="coiled-coil region" evidence="7">
    <location>
        <begin position="535"/>
        <end position="716"/>
    </location>
</feature>
<keyword evidence="1" id="KW-0547">Nucleotide-binding</keyword>
<evidence type="ECO:0000256" key="4">
    <source>
        <dbReference type="ARBA" id="ARBA00039612"/>
    </source>
</evidence>
<dbReference type="eggNOG" id="KOG0596">
    <property type="taxonomic scope" value="Eukaryota"/>
</dbReference>